<evidence type="ECO:0000313" key="2">
    <source>
        <dbReference type="Proteomes" id="UP001499854"/>
    </source>
</evidence>
<reference evidence="1 2" key="1">
    <citation type="journal article" date="2019" name="Int. J. Syst. Evol. Microbiol.">
        <title>The Global Catalogue of Microorganisms (GCM) 10K type strain sequencing project: providing services to taxonomists for standard genome sequencing and annotation.</title>
        <authorList>
            <consortium name="The Broad Institute Genomics Platform"/>
            <consortium name="The Broad Institute Genome Sequencing Center for Infectious Disease"/>
            <person name="Wu L."/>
            <person name="Ma J."/>
        </authorList>
    </citation>
    <scope>NUCLEOTIDE SEQUENCE [LARGE SCALE GENOMIC DNA]</scope>
    <source>
        <strain evidence="1 2">JCM 16013</strain>
    </source>
</reference>
<accession>A0ABN2TAW6</accession>
<gene>
    <name evidence="1" type="ORF">GCM10009838_82400</name>
</gene>
<dbReference type="RefSeq" id="WP_344662664.1">
    <property type="nucleotide sequence ID" value="NZ_BAAAQM010000079.1"/>
</dbReference>
<sequence length="449" mass="48271">MTATRDPSCGYGWLNEWDDLDVAVADYAYVPGDGGPGSGTGATGPIGPGCVVTGSEQPRWMSPPPPPPFGSRPTMTAYGRAIDHFRSHPDRTGGLTHLRDLMVRGVRAGTISPHEVLCHVRPAAVAVSLLAEQDPAAVRVSRLIAARIRSGAGDRPELWATLIDQVESWTGSLLSLLTAADDERPSLPPSRPNAWTGHLWRPANILLALAPPAGARHFLTDGSVGTAIRRAGLAQRMAGFVPLSRPLVEHTLSSRGSGRARQRLAANAFTPDAVLAELLNWVGEPAIATAVRVHDFAGAAVRYEAFETVRDRPEALRRSLATLLEYGHRQFLDLLDAVPDDDPVWIHTLIRAAGDALDPLPRRAAYARLAEVCEPEVVWTLDLAYAGSLEAMLPEVRASMTAADSADSAASLAESLRAAPFEDRLADVNAAAEELRTEELLDRPLPWLR</sequence>
<name>A0ABN2TAW6_9ACTN</name>
<organism evidence="1 2">
    <name type="scientific">Catenulispora subtropica</name>
    <dbReference type="NCBI Taxonomy" id="450798"/>
    <lineage>
        <taxon>Bacteria</taxon>
        <taxon>Bacillati</taxon>
        <taxon>Actinomycetota</taxon>
        <taxon>Actinomycetes</taxon>
        <taxon>Catenulisporales</taxon>
        <taxon>Catenulisporaceae</taxon>
        <taxon>Catenulispora</taxon>
    </lineage>
</organism>
<comment type="caution">
    <text evidence="1">The sequence shown here is derived from an EMBL/GenBank/DDBJ whole genome shotgun (WGS) entry which is preliminary data.</text>
</comment>
<dbReference type="Proteomes" id="UP001499854">
    <property type="component" value="Unassembled WGS sequence"/>
</dbReference>
<protein>
    <submittedName>
        <fullName evidence="1">Uncharacterized protein</fullName>
    </submittedName>
</protein>
<evidence type="ECO:0000313" key="1">
    <source>
        <dbReference type="EMBL" id="GAA2003712.1"/>
    </source>
</evidence>
<proteinExistence type="predicted"/>
<keyword evidence="2" id="KW-1185">Reference proteome</keyword>
<dbReference type="EMBL" id="BAAAQM010000079">
    <property type="protein sequence ID" value="GAA2003712.1"/>
    <property type="molecule type" value="Genomic_DNA"/>
</dbReference>